<name>A0A7U2I765_PHANO</name>
<dbReference type="EMBL" id="CP069039">
    <property type="protein sequence ID" value="QRD04339.1"/>
    <property type="molecule type" value="Genomic_DNA"/>
</dbReference>
<dbReference type="AlphaFoldDB" id="A0A7U2I765"/>
<sequence>MIAYSTLHVTSVKAHGRTDIHVGPDCEASTQEMSHRLPDLRGVELRQIDMSLFSKEPVIFSRPSAQFACIRTGVNARSLSK</sequence>
<dbReference type="VEuPathDB" id="FungiDB:JI435_420990"/>
<evidence type="ECO:0000313" key="1">
    <source>
        <dbReference type="EMBL" id="QRD04339.1"/>
    </source>
</evidence>
<proteinExistence type="predicted"/>
<reference evidence="2" key="1">
    <citation type="journal article" date="2021" name="BMC Genomics">
        <title>Chromosome-level genome assembly and manually-curated proteome of model necrotroph Parastagonospora nodorum Sn15 reveals a genome-wide trove of candidate effector homologs, and redundancy of virulence-related functions within an accessory chromosome.</title>
        <authorList>
            <person name="Bertazzoni S."/>
            <person name="Jones D.A.B."/>
            <person name="Phan H.T."/>
            <person name="Tan K.-C."/>
            <person name="Hane J.K."/>
        </authorList>
    </citation>
    <scope>NUCLEOTIDE SEQUENCE [LARGE SCALE GENOMIC DNA]</scope>
    <source>
        <strain evidence="2">SN15 / ATCC MYA-4574 / FGSC 10173)</strain>
    </source>
</reference>
<gene>
    <name evidence="1" type="ORF">JI435_420990</name>
</gene>
<dbReference type="Proteomes" id="UP000663193">
    <property type="component" value="Chromosome 17"/>
</dbReference>
<protein>
    <submittedName>
        <fullName evidence="1">Uncharacterized protein</fullName>
    </submittedName>
</protein>
<organism evidence="1 2">
    <name type="scientific">Phaeosphaeria nodorum (strain SN15 / ATCC MYA-4574 / FGSC 10173)</name>
    <name type="common">Glume blotch fungus</name>
    <name type="synonym">Parastagonospora nodorum</name>
    <dbReference type="NCBI Taxonomy" id="321614"/>
    <lineage>
        <taxon>Eukaryota</taxon>
        <taxon>Fungi</taxon>
        <taxon>Dikarya</taxon>
        <taxon>Ascomycota</taxon>
        <taxon>Pezizomycotina</taxon>
        <taxon>Dothideomycetes</taxon>
        <taxon>Pleosporomycetidae</taxon>
        <taxon>Pleosporales</taxon>
        <taxon>Pleosporineae</taxon>
        <taxon>Phaeosphaeriaceae</taxon>
        <taxon>Parastagonospora</taxon>
    </lineage>
</organism>
<keyword evidence="2" id="KW-1185">Reference proteome</keyword>
<accession>A0A7U2I765</accession>
<evidence type="ECO:0000313" key="2">
    <source>
        <dbReference type="Proteomes" id="UP000663193"/>
    </source>
</evidence>